<name>A0A1L3SRG5_9HYPH</name>
<protein>
    <recommendedName>
        <fullName evidence="6">GS catalytic domain-containing protein</fullName>
    </recommendedName>
</protein>
<dbReference type="InterPro" id="IPR036651">
    <property type="entry name" value="Gln_synt_N_sf"/>
</dbReference>
<organism evidence="7 8">
    <name type="scientific">Aquibium oceanicum</name>
    <dbReference type="NCBI Taxonomy" id="1670800"/>
    <lineage>
        <taxon>Bacteria</taxon>
        <taxon>Pseudomonadati</taxon>
        <taxon>Pseudomonadota</taxon>
        <taxon>Alphaproteobacteria</taxon>
        <taxon>Hyphomicrobiales</taxon>
        <taxon>Phyllobacteriaceae</taxon>
        <taxon>Aquibium</taxon>
    </lineage>
</organism>
<dbReference type="AlphaFoldDB" id="A0A1L3SRG5"/>
<comment type="cofactor">
    <cofactor evidence="1">
        <name>Mg(2+)</name>
        <dbReference type="ChEBI" id="CHEBI:18420"/>
    </cofactor>
</comment>
<proteinExistence type="inferred from homology"/>
<evidence type="ECO:0000313" key="8">
    <source>
        <dbReference type="Proteomes" id="UP000182840"/>
    </source>
</evidence>
<dbReference type="GO" id="GO:0004356">
    <property type="term" value="F:glutamine synthetase activity"/>
    <property type="evidence" value="ECO:0007669"/>
    <property type="project" value="InterPro"/>
</dbReference>
<sequence length="450" mass="48787">MGDRDELQTFLAENPGTTHCDVVLFDLCGNAYGKRLPRAHMAKLFDQGSPVCAAMSLVDVQGNTADPMGYGFSDGDPDANVLPVAGTLVPVPWNEGLAQVMGRPVHAATGEPFWYDPRTVLERTVGIVREAGLKPVVAAELEFYLIDRERGEDGAPLPPSSPATGARESAGKVLSLAKLDEYQPILTDIEDTCRRQNVPSSTIISEYGAGQFEVNLEHRDDPVRAADDACLLGRIVQAVARRHGMEATFLSKPFSDQAGSGLHVHASMLDADGQNLFDDRFPQGQTMLGHAAAGLQATMAEGMALFAPNINVFRRFEANNFTPVTKDWGENNRSVAFRVPVSSGASRRIEHRIAGAEANPYLVIAAVLAGMHHGIENRLDPGDKHTGNAGAEIDDALPLTPWDSLRALRAATVLPRWLGEDYPAIYASVKEAELAAFFALPSRREFDWYL</sequence>
<evidence type="ECO:0000256" key="1">
    <source>
        <dbReference type="ARBA" id="ARBA00001946"/>
    </source>
</evidence>
<gene>
    <name evidence="7" type="ORF">BSQ44_12060</name>
</gene>
<dbReference type="SMART" id="SM01230">
    <property type="entry name" value="Gln-synt_C"/>
    <property type="match status" value="1"/>
</dbReference>
<reference evidence="8" key="1">
    <citation type="submission" date="2016-11" db="EMBL/GenBank/DDBJ databases">
        <title>Mesorhizobium oceanicum sp. nov., isolated from deep seawater in South China Sea.</title>
        <authorList>
            <person name="Fu G.-Y."/>
        </authorList>
    </citation>
    <scope>NUCLEOTIDE SEQUENCE [LARGE SCALE GENOMIC DNA]</scope>
    <source>
        <strain evidence="8">B7</strain>
    </source>
</reference>
<evidence type="ECO:0000313" key="7">
    <source>
        <dbReference type="EMBL" id="APH72017.1"/>
    </source>
</evidence>
<dbReference type="GO" id="GO:0006598">
    <property type="term" value="P:polyamine catabolic process"/>
    <property type="evidence" value="ECO:0007669"/>
    <property type="project" value="TreeGrafter"/>
</dbReference>
<dbReference type="SUPFAM" id="SSF55931">
    <property type="entry name" value="Glutamine synthetase/guanido kinase"/>
    <property type="match status" value="1"/>
</dbReference>
<evidence type="ECO:0000256" key="4">
    <source>
        <dbReference type="PROSITE-ProRule" id="PRU01331"/>
    </source>
</evidence>
<dbReference type="PROSITE" id="PS51987">
    <property type="entry name" value="GS_CATALYTIC"/>
    <property type="match status" value="1"/>
</dbReference>
<dbReference type="Pfam" id="PF00120">
    <property type="entry name" value="Gln-synt_C"/>
    <property type="match status" value="1"/>
</dbReference>
<dbReference type="Proteomes" id="UP000182840">
    <property type="component" value="Chromosome"/>
</dbReference>
<keyword evidence="2" id="KW-0436">Ligase</keyword>
<dbReference type="Gene3D" id="3.30.590.10">
    <property type="entry name" value="Glutamine synthetase/guanido kinase, catalytic domain"/>
    <property type="match status" value="1"/>
</dbReference>
<accession>A0A1L3SRG5</accession>
<dbReference type="PANTHER" id="PTHR43785">
    <property type="entry name" value="GAMMA-GLUTAMYLPUTRESCINE SYNTHETASE"/>
    <property type="match status" value="1"/>
</dbReference>
<keyword evidence="8" id="KW-1185">Reference proteome</keyword>
<feature type="domain" description="GS catalytic" evidence="6">
    <location>
        <begin position="117"/>
        <end position="450"/>
    </location>
</feature>
<dbReference type="PROSITE" id="PS00181">
    <property type="entry name" value="GLNA_ATP"/>
    <property type="match status" value="1"/>
</dbReference>
<evidence type="ECO:0000256" key="3">
    <source>
        <dbReference type="ARBA" id="ARBA00022842"/>
    </source>
</evidence>
<dbReference type="InterPro" id="IPR014746">
    <property type="entry name" value="Gln_synth/guanido_kin_cat_dom"/>
</dbReference>
<dbReference type="KEGG" id="meso:BSQ44_12060"/>
<dbReference type="RefSeq" id="WP_072604425.1">
    <property type="nucleotide sequence ID" value="NZ_CP018171.1"/>
</dbReference>
<dbReference type="InterPro" id="IPR008146">
    <property type="entry name" value="Gln_synth_cat_dom"/>
</dbReference>
<dbReference type="SUPFAM" id="SSF54368">
    <property type="entry name" value="Glutamine synthetase, N-terminal domain"/>
    <property type="match status" value="1"/>
</dbReference>
<dbReference type="EMBL" id="CP018171">
    <property type="protein sequence ID" value="APH72017.1"/>
    <property type="molecule type" value="Genomic_DNA"/>
</dbReference>
<dbReference type="GO" id="GO:0006542">
    <property type="term" value="P:glutamine biosynthetic process"/>
    <property type="evidence" value="ECO:0007669"/>
    <property type="project" value="InterPro"/>
</dbReference>
<comment type="similarity">
    <text evidence="4 5">Belongs to the glutamine synthetase family.</text>
</comment>
<dbReference type="OrthoDB" id="9807095at2"/>
<evidence type="ECO:0000256" key="5">
    <source>
        <dbReference type="RuleBase" id="RU000384"/>
    </source>
</evidence>
<dbReference type="PANTHER" id="PTHR43785:SF12">
    <property type="entry name" value="TYPE-1 GLUTAMINE SYNTHETASE 2"/>
    <property type="match status" value="1"/>
</dbReference>
<dbReference type="STRING" id="1670800.BSQ44_12060"/>
<evidence type="ECO:0000256" key="2">
    <source>
        <dbReference type="ARBA" id="ARBA00022598"/>
    </source>
</evidence>
<keyword evidence="3" id="KW-0460">Magnesium</keyword>
<dbReference type="InterPro" id="IPR027303">
    <property type="entry name" value="Gln_synth_gly_rich_site"/>
</dbReference>
<evidence type="ECO:0000259" key="6">
    <source>
        <dbReference type="PROSITE" id="PS51987"/>
    </source>
</evidence>